<accession>A0ABW9E6F2</accession>
<dbReference type="PRINTS" id="PR00035">
    <property type="entry name" value="HTHGNTR"/>
</dbReference>
<name>A0ABW9E6F2_9BURK</name>
<dbReference type="SUPFAM" id="SSF48008">
    <property type="entry name" value="GntR ligand-binding domain-like"/>
    <property type="match status" value="1"/>
</dbReference>
<dbReference type="InterPro" id="IPR011711">
    <property type="entry name" value="GntR_C"/>
</dbReference>
<feature type="compositionally biased region" description="Basic and acidic residues" evidence="4">
    <location>
        <begin position="213"/>
        <end position="222"/>
    </location>
</feature>
<organism evidence="6 7">
    <name type="scientific">Paraburkholderia metrosideri</name>
    <dbReference type="NCBI Taxonomy" id="580937"/>
    <lineage>
        <taxon>Bacteria</taxon>
        <taxon>Pseudomonadati</taxon>
        <taxon>Pseudomonadota</taxon>
        <taxon>Betaproteobacteria</taxon>
        <taxon>Burkholderiales</taxon>
        <taxon>Burkholderiaceae</taxon>
        <taxon>Paraburkholderia</taxon>
    </lineage>
</organism>
<sequence length="241" mass="26652">MFSVSRPLSLRSQALEQIRRNIITGVLPAGELYSEQSLADKMGVSRSPVREALLQLASEGLVELIPHRGVRIALIDPAYLTYILEFRAAIDGYCARTLASNPRRKVLEKLDAELARQRDLIAAGNWESWPDANMDFHSVLARSVGNPLMESAIAELGSHMMRLGFLIHGQHDQIRENFAAHTAIVDAIRKGDPATAQALACEHLQSTEELIKRHFGKPDDSAGKPSTKRLLRDRKVSADAV</sequence>
<dbReference type="EMBL" id="JAQQCF010000081">
    <property type="protein sequence ID" value="MFM0642519.1"/>
    <property type="molecule type" value="Genomic_DNA"/>
</dbReference>
<proteinExistence type="predicted"/>
<keyword evidence="3" id="KW-0804">Transcription</keyword>
<dbReference type="Gene3D" id="1.10.10.10">
    <property type="entry name" value="Winged helix-like DNA-binding domain superfamily/Winged helix DNA-binding domain"/>
    <property type="match status" value="1"/>
</dbReference>
<evidence type="ECO:0000256" key="1">
    <source>
        <dbReference type="ARBA" id="ARBA00023015"/>
    </source>
</evidence>
<dbReference type="CDD" id="cd07377">
    <property type="entry name" value="WHTH_GntR"/>
    <property type="match status" value="1"/>
</dbReference>
<dbReference type="Proteomes" id="UP001629432">
    <property type="component" value="Unassembled WGS sequence"/>
</dbReference>
<dbReference type="PROSITE" id="PS50949">
    <property type="entry name" value="HTH_GNTR"/>
    <property type="match status" value="1"/>
</dbReference>
<evidence type="ECO:0000256" key="4">
    <source>
        <dbReference type="SAM" id="MobiDB-lite"/>
    </source>
</evidence>
<reference evidence="6 7" key="1">
    <citation type="journal article" date="2024" name="Chem. Sci.">
        <title>Discovery of megapolipeptins by genome mining of a Burkholderiales bacteria collection.</title>
        <authorList>
            <person name="Paulo B.S."/>
            <person name="Recchia M.J.J."/>
            <person name="Lee S."/>
            <person name="Fergusson C.H."/>
            <person name="Romanowski S.B."/>
            <person name="Hernandez A."/>
            <person name="Krull N."/>
            <person name="Liu D.Y."/>
            <person name="Cavanagh H."/>
            <person name="Bos A."/>
            <person name="Gray C.A."/>
            <person name="Murphy B.T."/>
            <person name="Linington R.G."/>
            <person name="Eustaquio A.S."/>
        </authorList>
    </citation>
    <scope>NUCLEOTIDE SEQUENCE [LARGE SCALE GENOMIC DNA]</scope>
    <source>
        <strain evidence="6 7">RL17-338-BIC-A</strain>
    </source>
</reference>
<keyword evidence="2" id="KW-0238">DNA-binding</keyword>
<keyword evidence="1" id="KW-0805">Transcription regulation</keyword>
<evidence type="ECO:0000313" key="6">
    <source>
        <dbReference type="EMBL" id="MFM0642519.1"/>
    </source>
</evidence>
<dbReference type="SUPFAM" id="SSF46785">
    <property type="entry name" value="Winged helix' DNA-binding domain"/>
    <property type="match status" value="1"/>
</dbReference>
<evidence type="ECO:0000256" key="2">
    <source>
        <dbReference type="ARBA" id="ARBA00023125"/>
    </source>
</evidence>
<evidence type="ECO:0000313" key="7">
    <source>
        <dbReference type="Proteomes" id="UP001629432"/>
    </source>
</evidence>
<dbReference type="Pfam" id="PF07729">
    <property type="entry name" value="FCD"/>
    <property type="match status" value="1"/>
</dbReference>
<dbReference type="Gene3D" id="1.20.120.530">
    <property type="entry name" value="GntR ligand-binding domain-like"/>
    <property type="match status" value="1"/>
</dbReference>
<evidence type="ECO:0000256" key="3">
    <source>
        <dbReference type="ARBA" id="ARBA00023163"/>
    </source>
</evidence>
<dbReference type="InterPro" id="IPR036390">
    <property type="entry name" value="WH_DNA-bd_sf"/>
</dbReference>
<dbReference type="PANTHER" id="PTHR43537">
    <property type="entry name" value="TRANSCRIPTIONAL REGULATOR, GNTR FAMILY"/>
    <property type="match status" value="1"/>
</dbReference>
<feature type="region of interest" description="Disordered" evidence="4">
    <location>
        <begin position="213"/>
        <end position="241"/>
    </location>
</feature>
<keyword evidence="7" id="KW-1185">Reference proteome</keyword>
<dbReference type="InterPro" id="IPR000524">
    <property type="entry name" value="Tscrpt_reg_HTH_GntR"/>
</dbReference>
<dbReference type="InterPro" id="IPR008920">
    <property type="entry name" value="TF_FadR/GntR_C"/>
</dbReference>
<protein>
    <submittedName>
        <fullName evidence="6">GntR family transcriptional regulator</fullName>
    </submittedName>
</protein>
<dbReference type="InterPro" id="IPR036388">
    <property type="entry name" value="WH-like_DNA-bd_sf"/>
</dbReference>
<dbReference type="Pfam" id="PF00392">
    <property type="entry name" value="GntR"/>
    <property type="match status" value="1"/>
</dbReference>
<dbReference type="PANTHER" id="PTHR43537:SF51">
    <property type="entry name" value="HTH-TYPE TRANSCRIPTIONAL REGULATOR LGOR-RELATED"/>
    <property type="match status" value="1"/>
</dbReference>
<comment type="caution">
    <text evidence="6">The sequence shown here is derived from an EMBL/GenBank/DDBJ whole genome shotgun (WGS) entry which is preliminary data.</text>
</comment>
<dbReference type="SMART" id="SM00345">
    <property type="entry name" value="HTH_GNTR"/>
    <property type="match status" value="1"/>
</dbReference>
<gene>
    <name evidence="6" type="ORF">PQQ63_38245</name>
</gene>
<dbReference type="SMART" id="SM00895">
    <property type="entry name" value="FCD"/>
    <property type="match status" value="1"/>
</dbReference>
<evidence type="ECO:0000259" key="5">
    <source>
        <dbReference type="PROSITE" id="PS50949"/>
    </source>
</evidence>
<feature type="domain" description="HTH gntR-type" evidence="5">
    <location>
        <begin position="8"/>
        <end position="75"/>
    </location>
</feature>
<dbReference type="RefSeq" id="WP_408237570.1">
    <property type="nucleotide sequence ID" value="NZ_JAQQCF010000081.1"/>
</dbReference>